<evidence type="ECO:0000256" key="1">
    <source>
        <dbReference type="SAM" id="MobiDB-lite"/>
    </source>
</evidence>
<dbReference type="SUPFAM" id="SSF50249">
    <property type="entry name" value="Nucleic acid-binding proteins"/>
    <property type="match status" value="1"/>
</dbReference>
<dbReference type="Proteomes" id="UP000187209">
    <property type="component" value="Unassembled WGS sequence"/>
</dbReference>
<dbReference type="Gene3D" id="2.40.50.140">
    <property type="entry name" value="Nucleic acid-binding proteins"/>
    <property type="match status" value="1"/>
</dbReference>
<proteinExistence type="predicted"/>
<protein>
    <recommendedName>
        <fullName evidence="4">CSD domain-containing protein</fullName>
    </recommendedName>
</protein>
<gene>
    <name evidence="2" type="ORF">SteCoe_12792</name>
</gene>
<dbReference type="OrthoDB" id="422005at2759"/>
<comment type="caution">
    <text evidence="2">The sequence shown here is derived from an EMBL/GenBank/DDBJ whole genome shotgun (WGS) entry which is preliminary data.</text>
</comment>
<evidence type="ECO:0000313" key="2">
    <source>
        <dbReference type="EMBL" id="OMJ85800.1"/>
    </source>
</evidence>
<dbReference type="AlphaFoldDB" id="A0A1R2C9Z6"/>
<dbReference type="InterPro" id="IPR012340">
    <property type="entry name" value="NA-bd_OB-fold"/>
</dbReference>
<keyword evidence="3" id="KW-1185">Reference proteome</keyword>
<evidence type="ECO:0008006" key="4">
    <source>
        <dbReference type="Google" id="ProtNLM"/>
    </source>
</evidence>
<reference evidence="2 3" key="1">
    <citation type="submission" date="2016-11" db="EMBL/GenBank/DDBJ databases">
        <title>The macronuclear genome of Stentor coeruleus: a giant cell with tiny introns.</title>
        <authorList>
            <person name="Slabodnick M."/>
            <person name="Ruby J.G."/>
            <person name="Reiff S.B."/>
            <person name="Swart E.C."/>
            <person name="Gosai S."/>
            <person name="Prabakaran S."/>
            <person name="Witkowska E."/>
            <person name="Larue G.E."/>
            <person name="Fisher S."/>
            <person name="Freeman R.M."/>
            <person name="Gunawardena J."/>
            <person name="Chu W."/>
            <person name="Stover N.A."/>
            <person name="Gregory B.D."/>
            <person name="Nowacki M."/>
            <person name="Derisi J."/>
            <person name="Roy S.W."/>
            <person name="Marshall W.F."/>
            <person name="Sood P."/>
        </authorList>
    </citation>
    <scope>NUCLEOTIDE SEQUENCE [LARGE SCALE GENOMIC DNA]</scope>
    <source>
        <strain evidence="2">WM001</strain>
    </source>
</reference>
<evidence type="ECO:0000313" key="3">
    <source>
        <dbReference type="Proteomes" id="UP000187209"/>
    </source>
</evidence>
<name>A0A1R2C9Z6_9CILI</name>
<feature type="compositionally biased region" description="Basic and acidic residues" evidence="1">
    <location>
        <begin position="115"/>
        <end position="124"/>
    </location>
</feature>
<accession>A0A1R2C9Z6</accession>
<feature type="compositionally biased region" description="Polar residues" evidence="1">
    <location>
        <begin position="133"/>
        <end position="144"/>
    </location>
</feature>
<dbReference type="EMBL" id="MPUH01000225">
    <property type="protein sequence ID" value="OMJ85800.1"/>
    <property type="molecule type" value="Genomic_DNA"/>
</dbReference>
<feature type="region of interest" description="Disordered" evidence="1">
    <location>
        <begin position="105"/>
        <end position="146"/>
    </location>
</feature>
<organism evidence="2 3">
    <name type="scientific">Stentor coeruleus</name>
    <dbReference type="NCBI Taxonomy" id="5963"/>
    <lineage>
        <taxon>Eukaryota</taxon>
        <taxon>Sar</taxon>
        <taxon>Alveolata</taxon>
        <taxon>Ciliophora</taxon>
        <taxon>Postciliodesmatophora</taxon>
        <taxon>Heterotrichea</taxon>
        <taxon>Heterotrichida</taxon>
        <taxon>Stentoridae</taxon>
        <taxon>Stentor</taxon>
    </lineage>
</organism>
<sequence>MKIKTSFSAPKQVVPIEACTQKKKTKNIFFNSAIAISELKQLGDIEPIPEEYDQYSELQSWERNQKKVERWMSKSSSARPSDPAKFHLELQKLKKVKMITPEELHFTPPPPGFPDKIEAKPSPEKKKRWVDFSSDSDLSGTPNETKLHPIRIPVQTSNVILQPPPLKPGLVKREKRSKFENEKISDKIYTGKLKFYNLKKRHGFITLPEGDDVFLVEDELALSGIILRHFKDDVYKQKVMNFKFRIKICVNQGKEKKIATNIEIL</sequence>